<evidence type="ECO:0000256" key="2">
    <source>
        <dbReference type="SAM" id="SignalP"/>
    </source>
</evidence>
<feature type="chain" id="PRO_5045378049" evidence="2">
    <location>
        <begin position="18"/>
        <end position="408"/>
    </location>
</feature>
<keyword evidence="3" id="KW-0456">Lyase</keyword>
<evidence type="ECO:0000256" key="1">
    <source>
        <dbReference type="SAM" id="MobiDB-lite"/>
    </source>
</evidence>
<dbReference type="InterPro" id="IPR039513">
    <property type="entry name" value="PL-6"/>
</dbReference>
<reference evidence="4" key="1">
    <citation type="journal article" date="2019" name="Int. J. Syst. Evol. Microbiol.">
        <title>The Global Catalogue of Microorganisms (GCM) 10K type strain sequencing project: providing services to taxonomists for standard genome sequencing and annotation.</title>
        <authorList>
            <consortium name="The Broad Institute Genomics Platform"/>
            <consortium name="The Broad Institute Genome Sequencing Center for Infectious Disease"/>
            <person name="Wu L."/>
            <person name="Ma J."/>
        </authorList>
    </citation>
    <scope>NUCLEOTIDE SEQUENCE [LARGE SCALE GENOMIC DNA]</scope>
    <source>
        <strain evidence="4">CGMCC 4.1469</strain>
    </source>
</reference>
<feature type="region of interest" description="Disordered" evidence="1">
    <location>
        <begin position="381"/>
        <end position="408"/>
    </location>
</feature>
<dbReference type="RefSeq" id="WP_377163650.1">
    <property type="nucleotide sequence ID" value="NZ_JBHSMQ010000001.1"/>
</dbReference>
<sequence>MHKPLFLALLLALPALAKDIPIADAAAFAEAAKKITAGDTLILQDGTWADAQLKLHAEGTAEKPVTIKAQTPGKVIFTGTSRLSVGGSHIIVDGLWFQNPTGEQVIELRKDSKQLAFDSRITNCAVTNDAQLTSAKSSQFVSIYGARNRVDHCYIAGKTTQGTTMVVWLSNEAKDQGKHQIDHNHFGPRQRLGQNGGETIRLGDSKTSMQTASCIVEHNLFEKCDGEAECISNKSCGNLYRHNTFKGVSGTLTLRHGNGCKVENNVFVGDGAKGAGGVRIIGEDHIVTANRFENLTGDNERSALCIMLGIPDSVPNGYFQVKRAKVTGNTFINCKHNILIGMSGDKKATLPPLESEISGNAIQTNKGEAFEIKCTAEGVTMKNNNTGTAEPPAASPSSLEPTGPSWKK</sequence>
<comment type="caution">
    <text evidence="3">The sequence shown here is derived from an EMBL/GenBank/DDBJ whole genome shotgun (WGS) entry which is preliminary data.</text>
</comment>
<gene>
    <name evidence="3" type="ORF">ACFQDI_04005</name>
</gene>
<dbReference type="Pfam" id="PF14592">
    <property type="entry name" value="Chondroitinas_B"/>
    <property type="match status" value="1"/>
</dbReference>
<dbReference type="Proteomes" id="UP001596052">
    <property type="component" value="Unassembled WGS sequence"/>
</dbReference>
<dbReference type="InterPro" id="IPR011050">
    <property type="entry name" value="Pectin_lyase_fold/virulence"/>
</dbReference>
<dbReference type="SUPFAM" id="SSF51126">
    <property type="entry name" value="Pectin lyase-like"/>
    <property type="match status" value="1"/>
</dbReference>
<feature type="signal peptide" evidence="2">
    <location>
        <begin position="1"/>
        <end position="17"/>
    </location>
</feature>
<evidence type="ECO:0000313" key="4">
    <source>
        <dbReference type="Proteomes" id="UP001596052"/>
    </source>
</evidence>
<dbReference type="EMBL" id="JBHSMQ010000001">
    <property type="protein sequence ID" value="MFC5454011.1"/>
    <property type="molecule type" value="Genomic_DNA"/>
</dbReference>
<organism evidence="3 4">
    <name type="scientific">Prosthecobacter fluviatilis</name>
    <dbReference type="NCBI Taxonomy" id="445931"/>
    <lineage>
        <taxon>Bacteria</taxon>
        <taxon>Pseudomonadati</taxon>
        <taxon>Verrucomicrobiota</taxon>
        <taxon>Verrucomicrobiia</taxon>
        <taxon>Verrucomicrobiales</taxon>
        <taxon>Verrucomicrobiaceae</taxon>
        <taxon>Prosthecobacter</taxon>
    </lineage>
</organism>
<dbReference type="GO" id="GO:0016829">
    <property type="term" value="F:lyase activity"/>
    <property type="evidence" value="ECO:0007669"/>
    <property type="project" value="UniProtKB-KW"/>
</dbReference>
<proteinExistence type="predicted"/>
<evidence type="ECO:0000313" key="3">
    <source>
        <dbReference type="EMBL" id="MFC5454011.1"/>
    </source>
</evidence>
<dbReference type="Gene3D" id="2.160.20.10">
    <property type="entry name" value="Single-stranded right-handed beta-helix, Pectin lyase-like"/>
    <property type="match status" value="1"/>
</dbReference>
<keyword evidence="2" id="KW-0732">Signal</keyword>
<keyword evidence="4" id="KW-1185">Reference proteome</keyword>
<dbReference type="CDD" id="cd14251">
    <property type="entry name" value="PL-6"/>
    <property type="match status" value="1"/>
</dbReference>
<protein>
    <submittedName>
        <fullName evidence="3">Polysaccharide lyase 6 family protein</fullName>
    </submittedName>
</protein>
<dbReference type="InterPro" id="IPR012334">
    <property type="entry name" value="Pectin_lyas_fold"/>
</dbReference>
<feature type="compositionally biased region" description="Low complexity" evidence="1">
    <location>
        <begin position="389"/>
        <end position="398"/>
    </location>
</feature>
<name>A0ABW0KMS3_9BACT</name>
<accession>A0ABW0KMS3</accession>